<dbReference type="InterPro" id="IPR050389">
    <property type="entry name" value="LysR-type_TF"/>
</dbReference>
<reference evidence="6 7" key="1">
    <citation type="submission" date="2016-12" db="EMBL/GenBank/DDBJ databases">
        <authorList>
            <person name="Song W.-J."/>
            <person name="Kurnit D.M."/>
        </authorList>
    </citation>
    <scope>NUCLEOTIDE SEQUENCE [LARGE SCALE GENOMIC DNA]</scope>
    <source>
        <strain evidence="6 7">175</strain>
    </source>
</reference>
<sequence>MNLRGIDLNLFTVFEAVYEERNQARAAARLGMTQPAVSNAVNRLRYVLKDPLLVGGSRGVNPTPAADALYKQVRGALDLIREGVEHGREFDPASTERAFKVATPYGGGVLLAVGLHNWIRREAPRATLSIRPLEQSEEIPRLLREGILDLAIDYVRYPDPALVHGLLEMERLVVIARRDHPRMRGPLTLEMLEAEEQVACYDPHPPQDRPNALEDAMAAFPARVAIEVWSALGLPAVVGQTDLVALLPERFAALCAERFGLEIFPLPYPAPEVAVFLIWHQAREKDAAHHWLREGVKRAMRTLEPPHDPAVAALYAP</sequence>
<gene>
    <name evidence="6" type="ORF">SAMN02949497_2462</name>
</gene>
<dbReference type="EMBL" id="FXAM01000001">
    <property type="protein sequence ID" value="SMF95116.1"/>
    <property type="molecule type" value="Genomic_DNA"/>
</dbReference>
<keyword evidence="7" id="KW-1185">Reference proteome</keyword>
<dbReference type="InterPro" id="IPR037402">
    <property type="entry name" value="YidZ_PBP2"/>
</dbReference>
<dbReference type="InterPro" id="IPR036388">
    <property type="entry name" value="WH-like_DNA-bd_sf"/>
</dbReference>
<dbReference type="CDD" id="cd08417">
    <property type="entry name" value="PBP2_Nitroaromatics_like"/>
    <property type="match status" value="1"/>
</dbReference>
<accession>A0A1Y6CXV3</accession>
<dbReference type="InterPro" id="IPR000847">
    <property type="entry name" value="LysR_HTH_N"/>
</dbReference>
<dbReference type="PANTHER" id="PTHR30118:SF6">
    <property type="entry name" value="HTH-TYPE TRANSCRIPTIONAL REGULATOR LEUO"/>
    <property type="match status" value="1"/>
</dbReference>
<name>A0A1Y6CXV3_9GAMM</name>
<dbReference type="STRING" id="1760988.SAMN02949497_2462"/>
<dbReference type="AlphaFoldDB" id="A0A1Y6CXV3"/>
<keyword evidence="2" id="KW-0805">Transcription regulation</keyword>
<evidence type="ECO:0000256" key="2">
    <source>
        <dbReference type="ARBA" id="ARBA00023015"/>
    </source>
</evidence>
<comment type="similarity">
    <text evidence="1">Belongs to the LysR transcriptional regulatory family.</text>
</comment>
<evidence type="ECO:0000256" key="4">
    <source>
        <dbReference type="ARBA" id="ARBA00023163"/>
    </source>
</evidence>
<organism evidence="6 7">
    <name type="scientific">Methylomagnum ishizawai</name>
    <dbReference type="NCBI Taxonomy" id="1760988"/>
    <lineage>
        <taxon>Bacteria</taxon>
        <taxon>Pseudomonadati</taxon>
        <taxon>Pseudomonadota</taxon>
        <taxon>Gammaproteobacteria</taxon>
        <taxon>Methylococcales</taxon>
        <taxon>Methylococcaceae</taxon>
        <taxon>Methylomagnum</taxon>
    </lineage>
</organism>
<evidence type="ECO:0000313" key="6">
    <source>
        <dbReference type="EMBL" id="SMF95116.1"/>
    </source>
</evidence>
<evidence type="ECO:0000313" key="7">
    <source>
        <dbReference type="Proteomes" id="UP000192923"/>
    </source>
</evidence>
<keyword evidence="4" id="KW-0804">Transcription</keyword>
<evidence type="ECO:0000259" key="5">
    <source>
        <dbReference type="PROSITE" id="PS50931"/>
    </source>
</evidence>
<dbReference type="Pfam" id="PF03466">
    <property type="entry name" value="LysR_substrate"/>
    <property type="match status" value="1"/>
</dbReference>
<dbReference type="Proteomes" id="UP000192923">
    <property type="component" value="Unassembled WGS sequence"/>
</dbReference>
<dbReference type="SUPFAM" id="SSF53850">
    <property type="entry name" value="Periplasmic binding protein-like II"/>
    <property type="match status" value="1"/>
</dbReference>
<dbReference type="PANTHER" id="PTHR30118">
    <property type="entry name" value="HTH-TYPE TRANSCRIPTIONAL REGULATOR LEUO-RELATED"/>
    <property type="match status" value="1"/>
</dbReference>
<dbReference type="InterPro" id="IPR005119">
    <property type="entry name" value="LysR_subst-bd"/>
</dbReference>
<dbReference type="GO" id="GO:0003700">
    <property type="term" value="F:DNA-binding transcription factor activity"/>
    <property type="evidence" value="ECO:0007669"/>
    <property type="project" value="InterPro"/>
</dbReference>
<dbReference type="InterPro" id="IPR036390">
    <property type="entry name" value="WH_DNA-bd_sf"/>
</dbReference>
<evidence type="ECO:0000256" key="3">
    <source>
        <dbReference type="ARBA" id="ARBA00023125"/>
    </source>
</evidence>
<dbReference type="RefSeq" id="WP_176225208.1">
    <property type="nucleotide sequence ID" value="NZ_FXAM01000001.1"/>
</dbReference>
<dbReference type="SUPFAM" id="SSF46785">
    <property type="entry name" value="Winged helix' DNA-binding domain"/>
    <property type="match status" value="1"/>
</dbReference>
<keyword evidence="3 6" id="KW-0238">DNA-binding</keyword>
<dbReference type="PROSITE" id="PS50931">
    <property type="entry name" value="HTH_LYSR"/>
    <property type="match status" value="1"/>
</dbReference>
<dbReference type="Pfam" id="PF00126">
    <property type="entry name" value="HTH_1"/>
    <property type="match status" value="1"/>
</dbReference>
<proteinExistence type="inferred from homology"/>
<dbReference type="Gene3D" id="3.40.190.10">
    <property type="entry name" value="Periplasmic binding protein-like II"/>
    <property type="match status" value="2"/>
</dbReference>
<feature type="domain" description="HTH lysR-type" evidence="5">
    <location>
        <begin position="6"/>
        <end position="63"/>
    </location>
</feature>
<protein>
    <submittedName>
        <fullName evidence="6">DNA-binding transcriptional regulator, LysR family</fullName>
    </submittedName>
</protein>
<dbReference type="Gene3D" id="1.10.10.10">
    <property type="entry name" value="Winged helix-like DNA-binding domain superfamily/Winged helix DNA-binding domain"/>
    <property type="match status" value="1"/>
</dbReference>
<dbReference type="GO" id="GO:0003677">
    <property type="term" value="F:DNA binding"/>
    <property type="evidence" value="ECO:0007669"/>
    <property type="project" value="UniProtKB-KW"/>
</dbReference>
<evidence type="ECO:0000256" key="1">
    <source>
        <dbReference type="ARBA" id="ARBA00009437"/>
    </source>
</evidence>